<accession>A0ABQ0E3E5</accession>
<sequence>MKKRITQLLFASILLLLPTLAVYAGNDEGHLLTLTYDKAMCEVSVEGFQRVYQSGDRISDGAYVLLLVKPLDGYVMDEATYNGTPIHFERYSFDKEGKTLSAYFTVREDVNITITAHAIRYATLSLKYDASKGLADVYLQDKHFKDGDKIPKDVEIVLDLIPNESSEVESVLINERTYHPEDFKQSVMSPGSMYRLVLVDGDMNIVVNFKAKGASATLLEWNAKDPKAPIQLYNAVGVKLYEGCADGVSLEALPQGVYFIMQHGAVHKLIR</sequence>
<evidence type="ECO:0000313" key="3">
    <source>
        <dbReference type="Proteomes" id="UP001628220"/>
    </source>
</evidence>
<keyword evidence="1" id="KW-0732">Signal</keyword>
<evidence type="ECO:0000256" key="1">
    <source>
        <dbReference type="SAM" id="SignalP"/>
    </source>
</evidence>
<feature type="chain" id="PRO_5045039254" evidence="1">
    <location>
        <begin position="25"/>
        <end position="271"/>
    </location>
</feature>
<proteinExistence type="predicted"/>
<protein>
    <submittedName>
        <fullName evidence="2">Uncharacterized protein</fullName>
    </submittedName>
</protein>
<organism evidence="2 3">
    <name type="scientific">Porphyromonas miyakawae</name>
    <dbReference type="NCBI Taxonomy" id="3137470"/>
    <lineage>
        <taxon>Bacteria</taxon>
        <taxon>Pseudomonadati</taxon>
        <taxon>Bacteroidota</taxon>
        <taxon>Bacteroidia</taxon>
        <taxon>Bacteroidales</taxon>
        <taxon>Porphyromonadaceae</taxon>
        <taxon>Porphyromonas</taxon>
    </lineage>
</organism>
<dbReference type="RefSeq" id="WP_411915958.1">
    <property type="nucleotide sequence ID" value="NZ_BAAFSF010000004.1"/>
</dbReference>
<feature type="signal peptide" evidence="1">
    <location>
        <begin position="1"/>
        <end position="24"/>
    </location>
</feature>
<dbReference type="Proteomes" id="UP001628220">
    <property type="component" value="Unassembled WGS sequence"/>
</dbReference>
<comment type="caution">
    <text evidence="2">The sequence shown here is derived from an EMBL/GenBank/DDBJ whole genome shotgun (WGS) entry which is preliminary data.</text>
</comment>
<reference evidence="2 3" key="1">
    <citation type="journal article" date="2025" name="Int. J. Syst. Evol. Microbiol.">
        <title>Desulfovibrio falkowii sp. nov., Porphyromonas miyakawae sp. nov., Mediterraneibacter flintii sp. nov. and Owariibacterium komagatae gen. nov., sp. nov., isolated from human faeces.</title>
        <authorList>
            <person name="Hamaguchi T."/>
            <person name="Ohara M."/>
            <person name="Hisatomi A."/>
            <person name="Sekiguchi K."/>
            <person name="Takeda J.I."/>
            <person name="Ueyama J."/>
            <person name="Ito M."/>
            <person name="Nishiwaki H."/>
            <person name="Ogi T."/>
            <person name="Hirayama M."/>
            <person name="Ohkuma M."/>
            <person name="Sakamoto M."/>
            <person name="Ohno K."/>
        </authorList>
    </citation>
    <scope>NUCLEOTIDE SEQUENCE [LARGE SCALE GENOMIC DNA]</scope>
    <source>
        <strain evidence="2 3">13CB11C</strain>
    </source>
</reference>
<name>A0ABQ0E3E5_9PORP</name>
<keyword evidence="3" id="KW-1185">Reference proteome</keyword>
<gene>
    <name evidence="2" type="ORF">Tsumi_13030</name>
</gene>
<evidence type="ECO:0000313" key="2">
    <source>
        <dbReference type="EMBL" id="GAB1252197.1"/>
    </source>
</evidence>
<dbReference type="EMBL" id="BAAFSF010000004">
    <property type="protein sequence ID" value="GAB1252197.1"/>
    <property type="molecule type" value="Genomic_DNA"/>
</dbReference>